<dbReference type="PANTHER" id="PTHR22991">
    <property type="entry name" value="PROTEIN CBG13490"/>
    <property type="match status" value="1"/>
</dbReference>
<dbReference type="AlphaFoldDB" id="A0A8W8N843"/>
<feature type="domain" description="C-type lectin" evidence="2">
    <location>
        <begin position="42"/>
        <end position="145"/>
    </location>
</feature>
<evidence type="ECO:0000313" key="3">
    <source>
        <dbReference type="EnsemblMetazoa" id="G468.1:cds"/>
    </source>
</evidence>
<dbReference type="CDD" id="cd00037">
    <property type="entry name" value="CLECT"/>
    <property type="match status" value="3"/>
</dbReference>
<keyword evidence="4" id="KW-1185">Reference proteome</keyword>
<dbReference type="Gene3D" id="3.10.100.10">
    <property type="entry name" value="Mannose-Binding Protein A, subunit A"/>
    <property type="match status" value="3"/>
</dbReference>
<keyword evidence="1" id="KW-1015">Disulfide bond</keyword>
<dbReference type="InterPro" id="IPR001304">
    <property type="entry name" value="C-type_lectin-like"/>
</dbReference>
<dbReference type="EnsemblMetazoa" id="G468.1">
    <property type="protein sequence ID" value="G468.1:cds"/>
    <property type="gene ID" value="G468"/>
</dbReference>
<evidence type="ECO:0000256" key="1">
    <source>
        <dbReference type="ARBA" id="ARBA00023157"/>
    </source>
</evidence>
<dbReference type="InterPro" id="IPR050976">
    <property type="entry name" value="Snaclec"/>
</dbReference>
<organism evidence="3 4">
    <name type="scientific">Magallana gigas</name>
    <name type="common">Pacific oyster</name>
    <name type="synonym">Crassostrea gigas</name>
    <dbReference type="NCBI Taxonomy" id="29159"/>
    <lineage>
        <taxon>Eukaryota</taxon>
        <taxon>Metazoa</taxon>
        <taxon>Spiralia</taxon>
        <taxon>Lophotrochozoa</taxon>
        <taxon>Mollusca</taxon>
        <taxon>Bivalvia</taxon>
        <taxon>Autobranchia</taxon>
        <taxon>Pteriomorphia</taxon>
        <taxon>Ostreida</taxon>
        <taxon>Ostreoidea</taxon>
        <taxon>Ostreidae</taxon>
        <taxon>Magallana</taxon>
    </lineage>
</organism>
<evidence type="ECO:0000259" key="2">
    <source>
        <dbReference type="PROSITE" id="PS50041"/>
    </source>
</evidence>
<protein>
    <recommendedName>
        <fullName evidence="2">C-type lectin domain-containing protein</fullName>
    </recommendedName>
</protein>
<reference evidence="3" key="1">
    <citation type="submission" date="2022-08" db="UniProtKB">
        <authorList>
            <consortium name="EnsemblMetazoa"/>
        </authorList>
    </citation>
    <scope>IDENTIFICATION</scope>
    <source>
        <strain evidence="3">05x7-T-G4-1.051#20</strain>
    </source>
</reference>
<proteinExistence type="predicted"/>
<dbReference type="InterPro" id="IPR016187">
    <property type="entry name" value="CTDL_fold"/>
</dbReference>
<dbReference type="Pfam" id="PF00059">
    <property type="entry name" value="Lectin_C"/>
    <property type="match status" value="3"/>
</dbReference>
<name>A0A8W8N843_MAGGI</name>
<feature type="domain" description="C-type lectin" evidence="2">
    <location>
        <begin position="318"/>
        <end position="431"/>
    </location>
</feature>
<sequence length="462" mass="54081">MYLVVLLIRKVKVIEMQKFLCVVLLSILCAAKVSGRKYCQNYLIKRQNRRVSNWEDAKFQCERKGMSLVKIDNMEEDAFLRSFLERENPGYNADGWFIGGKYSNGRWTWSDGSPMVYQNFPGSNRFNAMAQEVTNYAFIMKRELWFKSYIISDSSTFVQYTSMKNYLCLAILLVSVFDMVIARQYCQKYVIKKHAFKSWKNAKKECERIGMHLVKVNHGAEDGFLRTFLRRENPGFLADGWYIGGKYSQGSWRWLDESPMTYQNFPGGKRFSWNAQDVTNYAFIMQGTYQWGAFKTDKMQIQLGLLVVMIFVFEVVSGKQYCQKYVVKGGWINQVRSWENARKACEKLGMSLVKIDHGAEDKFLRKFLKKEMSLGFFDGWYIGGVYSQGSWKWTDKSPMFYKNFAAVEQREFSLSQDVTNYAFIKKDDYKWGYVSPFGTQRMGYICESTDCNPEILPICPYQ</sequence>
<dbReference type="SMART" id="SM00034">
    <property type="entry name" value="CLECT"/>
    <property type="match status" value="3"/>
</dbReference>
<dbReference type="InterPro" id="IPR016186">
    <property type="entry name" value="C-type_lectin-like/link_sf"/>
</dbReference>
<evidence type="ECO:0000313" key="4">
    <source>
        <dbReference type="Proteomes" id="UP000005408"/>
    </source>
</evidence>
<dbReference type="PANTHER" id="PTHR22991:SF40">
    <property type="entry name" value="PROTEIN CBG13490"/>
    <property type="match status" value="1"/>
</dbReference>
<dbReference type="SUPFAM" id="SSF56436">
    <property type="entry name" value="C-type lectin-like"/>
    <property type="match status" value="3"/>
</dbReference>
<dbReference type="PROSITE" id="PS50041">
    <property type="entry name" value="C_TYPE_LECTIN_2"/>
    <property type="match status" value="3"/>
</dbReference>
<accession>A0A8W8N843</accession>
<feature type="domain" description="C-type lectin" evidence="2">
    <location>
        <begin position="182"/>
        <end position="291"/>
    </location>
</feature>
<dbReference type="Proteomes" id="UP000005408">
    <property type="component" value="Unassembled WGS sequence"/>
</dbReference>